<feature type="chain" id="PRO_5035289624" evidence="1">
    <location>
        <begin position="27"/>
        <end position="422"/>
    </location>
</feature>
<dbReference type="Pfam" id="PF03022">
    <property type="entry name" value="MRJP"/>
    <property type="match status" value="1"/>
</dbReference>
<keyword evidence="1" id="KW-0732">Signal</keyword>
<dbReference type="OrthoDB" id="9977471at2759"/>
<evidence type="ECO:0000313" key="3">
    <source>
        <dbReference type="Proteomes" id="UP000708208"/>
    </source>
</evidence>
<dbReference type="EMBL" id="CAJVCH010005893">
    <property type="protein sequence ID" value="CAG7659227.1"/>
    <property type="molecule type" value="Genomic_DNA"/>
</dbReference>
<keyword evidence="3" id="KW-1185">Reference proteome</keyword>
<evidence type="ECO:0000256" key="1">
    <source>
        <dbReference type="SAM" id="SignalP"/>
    </source>
</evidence>
<reference evidence="2" key="1">
    <citation type="submission" date="2021-06" db="EMBL/GenBank/DDBJ databases">
        <authorList>
            <person name="Hodson N. C."/>
            <person name="Mongue J. A."/>
            <person name="Jaron S. K."/>
        </authorList>
    </citation>
    <scope>NUCLEOTIDE SEQUENCE</scope>
</reference>
<sequence length="422" mass="47473">MRLQRFPIRSLIALVLACSKISWISAQSPLPYDVVYSWKKIDFQFKSPEHKTEAIKSGEYIPEIATASGIKVSGDRIFITVARWRAGAPASLAYVPYNRTMGPQPMKEPLLIPYPSWEFNEGGNCAVLQYAQSMEIDQFSRMWVIDAGRRNIFDKSPDNKCPPKLLLLDLKTDQVIHSHEFPAEVVGRTSNFLNDLVVGCTSEKNCMVYISDSVDAKIIAFDFSTDKSWFVQHPSMKADPDALKFTILGTNYTFDIAVNGIALSNKDRNFDTVYYCSLSGVDVYSVAVATIKQAGASKQPGVQLKDSDVTHIGKKDSQSDGMTIDANGIMYYGDIGHNAIKSWNTNEGKMTDANQKIVAQNDNDLQWVDTFSIDTDGHMFVTPSRLHRHFTDTLDFSDTNFRVVRFFINSENYMYSKMDPLT</sequence>
<dbReference type="Proteomes" id="UP000708208">
    <property type="component" value="Unassembled WGS sequence"/>
</dbReference>
<name>A0A8J2J5S9_9HEXA</name>
<accession>A0A8J2J5S9</accession>
<dbReference type="PANTHER" id="PTHR10009">
    <property type="entry name" value="PROTEIN YELLOW-RELATED"/>
    <property type="match status" value="1"/>
</dbReference>
<proteinExistence type="predicted"/>
<organism evidence="2 3">
    <name type="scientific">Allacma fusca</name>
    <dbReference type="NCBI Taxonomy" id="39272"/>
    <lineage>
        <taxon>Eukaryota</taxon>
        <taxon>Metazoa</taxon>
        <taxon>Ecdysozoa</taxon>
        <taxon>Arthropoda</taxon>
        <taxon>Hexapoda</taxon>
        <taxon>Collembola</taxon>
        <taxon>Symphypleona</taxon>
        <taxon>Sminthuridae</taxon>
        <taxon>Allacma</taxon>
    </lineage>
</organism>
<dbReference type="AlphaFoldDB" id="A0A8J2J5S9"/>
<protein>
    <submittedName>
        <fullName evidence="2">Uncharacterized protein</fullName>
    </submittedName>
</protein>
<evidence type="ECO:0000313" key="2">
    <source>
        <dbReference type="EMBL" id="CAG7659227.1"/>
    </source>
</evidence>
<comment type="caution">
    <text evidence="2">The sequence shown here is derived from an EMBL/GenBank/DDBJ whole genome shotgun (WGS) entry which is preliminary data.</text>
</comment>
<dbReference type="InterPro" id="IPR017996">
    <property type="entry name" value="MRJP/yellow-related"/>
</dbReference>
<feature type="signal peptide" evidence="1">
    <location>
        <begin position="1"/>
        <end position="26"/>
    </location>
</feature>
<dbReference type="PANTHER" id="PTHR10009:SF18">
    <property type="entry name" value="PROTEIN YELLOW-LIKE PROTEIN"/>
    <property type="match status" value="1"/>
</dbReference>
<gene>
    <name evidence="2" type="ORF">AFUS01_LOCUS1067</name>
</gene>